<organism evidence="11 13">
    <name type="scientific">Pichia sorbitophila (strain ATCC MYA-4447 / BCRC 22081 / CBS 7064 / NBRC 10061 / NRRL Y-12695)</name>
    <name type="common">Hybrid yeast</name>
    <dbReference type="NCBI Taxonomy" id="559304"/>
    <lineage>
        <taxon>Eukaryota</taxon>
        <taxon>Fungi</taxon>
        <taxon>Dikarya</taxon>
        <taxon>Ascomycota</taxon>
        <taxon>Saccharomycotina</taxon>
        <taxon>Pichiomycetes</taxon>
        <taxon>Debaryomycetaceae</taxon>
        <taxon>Millerozyma</taxon>
    </lineage>
</organism>
<dbReference type="InParanoid" id="G8Y968"/>
<dbReference type="GO" id="GO:0046354">
    <property type="term" value="P:mannan biosynthetic process"/>
    <property type="evidence" value="ECO:0007669"/>
    <property type="project" value="UniProtKB-ARBA"/>
</dbReference>
<accession>G8Y968</accession>
<comment type="similarity">
    <text evidence="3">Belongs to the MNN1/MNT family.</text>
</comment>
<dbReference type="Pfam" id="PF11051">
    <property type="entry name" value="Mannosyl_trans3"/>
    <property type="match status" value="1"/>
</dbReference>
<dbReference type="GO" id="GO:0000139">
    <property type="term" value="C:Golgi membrane"/>
    <property type="evidence" value="ECO:0007669"/>
    <property type="project" value="UniProtKB-SubCell"/>
</dbReference>
<dbReference type="SUPFAM" id="SSF53448">
    <property type="entry name" value="Nucleotide-diphospho-sugar transferases"/>
    <property type="match status" value="1"/>
</dbReference>
<reference evidence="13" key="2">
    <citation type="journal article" date="2012" name="G3 (Bethesda)">
        <title>Pichia sorbitophila, an interspecies yeast hybrid reveals early steps of genome resolution following polyploidization.</title>
        <authorList>
            <person name="Leh Louis V."/>
            <person name="Despons L."/>
            <person name="Friedrich A."/>
            <person name="Martin T."/>
            <person name="Durrens P."/>
            <person name="Casaregola S."/>
            <person name="Neuveglise C."/>
            <person name="Fairhead C."/>
            <person name="Marck C."/>
            <person name="Cruz J.A."/>
            <person name="Straub M.L."/>
            <person name="Kugler V."/>
            <person name="Sacerdot C."/>
            <person name="Uzunov Z."/>
            <person name="Thierry A."/>
            <person name="Weiss S."/>
            <person name="Bleykasten C."/>
            <person name="De Montigny J."/>
            <person name="Jacques N."/>
            <person name="Jung P."/>
            <person name="Lemaire M."/>
            <person name="Mallet S."/>
            <person name="Morel G."/>
            <person name="Richard G.F."/>
            <person name="Sarkar A."/>
            <person name="Savel G."/>
            <person name="Schacherer J."/>
            <person name="Seret M.L."/>
            <person name="Talla E."/>
            <person name="Samson G."/>
            <person name="Jubin C."/>
            <person name="Poulain J."/>
            <person name="Vacherie B."/>
            <person name="Barbe V."/>
            <person name="Pelletier E."/>
            <person name="Sherman D.J."/>
            <person name="Westhof E."/>
            <person name="Weissenbach J."/>
            <person name="Baret P.V."/>
            <person name="Wincker P."/>
            <person name="Gaillardin C."/>
            <person name="Dujon B."/>
            <person name="Souciet J.L."/>
        </authorList>
    </citation>
    <scope>NUCLEOTIDE SEQUENCE [LARGE SCALE GENOMIC DNA]</scope>
    <source>
        <strain evidence="13">ATCC MYA-4447 / BCRC 22081 / CBS 7064 / NBRC 10061 / NRRL Y-12695</strain>
    </source>
</reference>
<evidence type="ECO:0000313" key="13">
    <source>
        <dbReference type="Proteomes" id="UP000005222"/>
    </source>
</evidence>
<sequence>MRPVNRCRSHLWSYHKTKTPKGKYIGMTFLRMLKSGRHRLPILVACVICLHFLYMYWRSEDVSVLHDLNDGHSGKQTNRKPRDAKAVHSYLAFFEDIEKYKPKSDSIKDKYKNDKAPEIFAGVDNVLLNKELLENVLDIPDATFNELKTLHKKYIDEHMSKLLNRYRVSTFGNVLEEDIEWKDYHGSSGYLLVGGGQYSWLSYLVIRQIRDVGSTLPIELFIPSEEEYEADFCEKVLPQFNARCITLDKKVLSYMNARIKAGAFQFKMLALLRCSFENVIYVDSDNFPSRNPEYLLESVLYKESQLIIWPDAWARTTNPKFYEIAGVDVKENKIRYCDYDRKQSKEQGLTDAKPFSQYTFKDTWYHTFEGTLPDPTSEAGMFIVNKTNQLKTLLLCFYYNLFGPDYYYPLMTQGSAGEGDKETFIAAAHVMNQPWHQTIKGFKWTGYISESDGQFKSKALSHYDPIQSLAKQDEPDVLFMHLSYPKYYPNWLYDSSELIYPDSGHHIRMYEAIYENVGYDVDLRIFQYFVQGSCESYFDPSGRAKDGSTFFSTEYMGPYLSYIAGQKDIQKKRCDEVFMPHLTWLKETTKYPNTVITNS</sequence>
<evidence type="ECO:0000256" key="2">
    <source>
        <dbReference type="ARBA" id="ARBA00004922"/>
    </source>
</evidence>
<name>G8Y968_PICSO</name>
<dbReference type="AlphaFoldDB" id="G8Y968"/>
<dbReference type="UniPathway" id="UPA00378"/>
<comment type="subcellular location">
    <subcellularLocation>
        <location evidence="1">Golgi apparatus membrane</location>
        <topology evidence="1">Single-pass type II membrane protein</topology>
    </subcellularLocation>
</comment>
<evidence type="ECO:0000256" key="6">
    <source>
        <dbReference type="ARBA" id="ARBA00022968"/>
    </source>
</evidence>
<keyword evidence="7 10" id="KW-1133">Transmembrane helix</keyword>
<keyword evidence="4" id="KW-0808">Transferase</keyword>
<keyword evidence="8" id="KW-0333">Golgi apparatus</keyword>
<dbReference type="HOGENOM" id="CLU_013298_2_0_1"/>
<dbReference type="eggNOG" id="ENOG502RGFY">
    <property type="taxonomic scope" value="Eukaryota"/>
</dbReference>
<proteinExistence type="inferred from homology"/>
<dbReference type="EMBL" id="FO082049">
    <property type="protein sequence ID" value="CCE83982.1"/>
    <property type="molecule type" value="Genomic_DNA"/>
</dbReference>
<evidence type="ECO:0000256" key="8">
    <source>
        <dbReference type="ARBA" id="ARBA00023034"/>
    </source>
</evidence>
<dbReference type="Proteomes" id="UP000005222">
    <property type="component" value="Chromosome L"/>
</dbReference>
<evidence type="ECO:0000256" key="1">
    <source>
        <dbReference type="ARBA" id="ARBA00004323"/>
    </source>
</evidence>
<keyword evidence="13" id="KW-1185">Reference proteome</keyword>
<gene>
    <name evidence="11" type="primary">Piso0_004579</name>
    <name evidence="11" type="ORF">GNLVRS01_PISO0K19986g</name>
    <name evidence="12" type="ORF">GNLVRS01_PISO0L19987g</name>
</gene>
<dbReference type="GO" id="GO:0000026">
    <property type="term" value="F:alpha-1,2-mannosyltransferase activity"/>
    <property type="evidence" value="ECO:0007669"/>
    <property type="project" value="TreeGrafter"/>
</dbReference>
<evidence type="ECO:0000256" key="9">
    <source>
        <dbReference type="ARBA" id="ARBA00023136"/>
    </source>
</evidence>
<dbReference type="PANTHER" id="PTHR31646">
    <property type="entry name" value="ALPHA-1,2-MANNOSYLTRANSFERASE MNN2"/>
    <property type="match status" value="1"/>
</dbReference>
<dbReference type="EMBL" id="FO082048">
    <property type="protein sequence ID" value="CCE85013.1"/>
    <property type="molecule type" value="Genomic_DNA"/>
</dbReference>
<evidence type="ECO:0000256" key="10">
    <source>
        <dbReference type="SAM" id="Phobius"/>
    </source>
</evidence>
<protein>
    <submittedName>
        <fullName evidence="11">Piso0_004579 protein</fullName>
    </submittedName>
</protein>
<dbReference type="OrthoDB" id="430354at2759"/>
<evidence type="ECO:0000313" key="11">
    <source>
        <dbReference type="EMBL" id="CCE83982.1"/>
    </source>
</evidence>
<dbReference type="InterPro" id="IPR022751">
    <property type="entry name" value="Alpha_mannosyltransferase"/>
</dbReference>
<keyword evidence="6" id="KW-0735">Signal-anchor</keyword>
<dbReference type="Proteomes" id="UP000005222">
    <property type="component" value="Chromosome K"/>
</dbReference>
<evidence type="ECO:0000256" key="7">
    <source>
        <dbReference type="ARBA" id="ARBA00022989"/>
    </source>
</evidence>
<reference evidence="11" key="1">
    <citation type="submission" date="2011-10" db="EMBL/GenBank/DDBJ databases">
        <authorList>
            <person name="Genoscope - CEA"/>
        </authorList>
    </citation>
    <scope>NUCLEOTIDE SEQUENCE</scope>
</reference>
<keyword evidence="5 10" id="KW-0812">Transmembrane</keyword>
<comment type="pathway">
    <text evidence="2">Protein modification; protein glycosylation.</text>
</comment>
<evidence type="ECO:0000313" key="12">
    <source>
        <dbReference type="EMBL" id="CCE85013.1"/>
    </source>
</evidence>
<feature type="transmembrane region" description="Helical" evidence="10">
    <location>
        <begin position="40"/>
        <end position="57"/>
    </location>
</feature>
<dbReference type="PANTHER" id="PTHR31646:SF1">
    <property type="entry name" value="ALPHA-1,2-MANNOSYLTRANSFERASE MNN2"/>
    <property type="match status" value="1"/>
</dbReference>
<keyword evidence="9 10" id="KW-0472">Membrane</keyword>
<evidence type="ECO:0000256" key="4">
    <source>
        <dbReference type="ARBA" id="ARBA00022679"/>
    </source>
</evidence>
<dbReference type="InterPro" id="IPR029044">
    <property type="entry name" value="Nucleotide-diphossugar_trans"/>
</dbReference>
<dbReference type="STRING" id="559304.G8Y968"/>
<evidence type="ECO:0000256" key="5">
    <source>
        <dbReference type="ARBA" id="ARBA00022692"/>
    </source>
</evidence>
<evidence type="ECO:0000256" key="3">
    <source>
        <dbReference type="ARBA" id="ARBA00009105"/>
    </source>
</evidence>